<dbReference type="InterPro" id="IPR015422">
    <property type="entry name" value="PyrdxlP-dep_Trfase_small"/>
</dbReference>
<dbReference type="EMBL" id="AUZX01002567">
    <property type="protein sequence ID" value="EQD76078.1"/>
    <property type="molecule type" value="Genomic_DNA"/>
</dbReference>
<dbReference type="InterPro" id="IPR000277">
    <property type="entry name" value="Cys/Met-Metab_PyrdxlP-dep_enz"/>
</dbReference>
<dbReference type="InterPro" id="IPR015424">
    <property type="entry name" value="PyrdxlP-dep_Trfase"/>
</dbReference>
<feature type="non-terminal residue" evidence="3">
    <location>
        <position position="1"/>
    </location>
</feature>
<dbReference type="PANTHER" id="PTHR11808:SF15">
    <property type="entry name" value="CYSTATHIONINE GAMMA-LYASE"/>
    <property type="match status" value="1"/>
</dbReference>
<name>T1C5F5_9ZZZZ</name>
<gene>
    <name evidence="3" type="ORF">B1A_03492</name>
</gene>
<evidence type="ECO:0000256" key="1">
    <source>
        <dbReference type="ARBA" id="ARBA00001933"/>
    </source>
</evidence>
<keyword evidence="2" id="KW-0663">Pyridoxal phosphate</keyword>
<reference evidence="3" key="2">
    <citation type="journal article" date="2014" name="ISME J.">
        <title>Microbial stratification in low pH oxic and suboxic macroscopic growths along an acid mine drainage.</title>
        <authorList>
            <person name="Mendez-Garcia C."/>
            <person name="Mesa V."/>
            <person name="Sprenger R.R."/>
            <person name="Richter M."/>
            <person name="Diez M.S."/>
            <person name="Solano J."/>
            <person name="Bargiela R."/>
            <person name="Golyshina O.V."/>
            <person name="Manteca A."/>
            <person name="Ramos J.L."/>
            <person name="Gallego J.R."/>
            <person name="Llorente I."/>
            <person name="Martins Dos Santos V.A."/>
            <person name="Jensen O.N."/>
            <person name="Pelaez A.I."/>
            <person name="Sanchez J."/>
            <person name="Ferrer M."/>
        </authorList>
    </citation>
    <scope>NUCLEOTIDE SEQUENCE</scope>
</reference>
<comment type="caution">
    <text evidence="3">The sequence shown here is derived from an EMBL/GenBank/DDBJ whole genome shotgun (WGS) entry which is preliminary data.</text>
</comment>
<comment type="cofactor">
    <cofactor evidence="1">
        <name>pyridoxal 5'-phosphate</name>
        <dbReference type="ChEBI" id="CHEBI:597326"/>
    </cofactor>
</comment>
<dbReference type="AlphaFoldDB" id="T1C5F5"/>
<dbReference type="PANTHER" id="PTHR11808">
    <property type="entry name" value="TRANS-SULFURATION ENZYME FAMILY MEMBER"/>
    <property type="match status" value="1"/>
</dbReference>
<evidence type="ECO:0000313" key="3">
    <source>
        <dbReference type="EMBL" id="EQD76078.1"/>
    </source>
</evidence>
<dbReference type="GO" id="GO:0005737">
    <property type="term" value="C:cytoplasm"/>
    <property type="evidence" value="ECO:0007669"/>
    <property type="project" value="TreeGrafter"/>
</dbReference>
<evidence type="ECO:0000256" key="2">
    <source>
        <dbReference type="ARBA" id="ARBA00022898"/>
    </source>
</evidence>
<protein>
    <submittedName>
        <fullName evidence="3">Cys/Met metabolism pyridoxal-phosphate-dependent protein</fullName>
    </submittedName>
</protein>
<dbReference type="GO" id="GO:0019343">
    <property type="term" value="P:cysteine biosynthetic process via cystathionine"/>
    <property type="evidence" value="ECO:0007669"/>
    <property type="project" value="TreeGrafter"/>
</dbReference>
<proteinExistence type="predicted"/>
<organism evidence="3">
    <name type="scientific">mine drainage metagenome</name>
    <dbReference type="NCBI Taxonomy" id="410659"/>
    <lineage>
        <taxon>unclassified sequences</taxon>
        <taxon>metagenomes</taxon>
        <taxon>ecological metagenomes</taxon>
    </lineage>
</organism>
<dbReference type="Gene3D" id="3.90.1150.10">
    <property type="entry name" value="Aspartate Aminotransferase, domain 1"/>
    <property type="match status" value="1"/>
</dbReference>
<dbReference type="GO" id="GO:0004123">
    <property type="term" value="F:cystathionine gamma-lyase activity"/>
    <property type="evidence" value="ECO:0007669"/>
    <property type="project" value="TreeGrafter"/>
</dbReference>
<dbReference type="GO" id="GO:0019346">
    <property type="term" value="P:transsulfuration"/>
    <property type="evidence" value="ECO:0007669"/>
    <property type="project" value="InterPro"/>
</dbReference>
<dbReference type="Pfam" id="PF01053">
    <property type="entry name" value="Cys_Met_Meta_PP"/>
    <property type="match status" value="1"/>
</dbReference>
<dbReference type="GO" id="GO:0030170">
    <property type="term" value="F:pyridoxal phosphate binding"/>
    <property type="evidence" value="ECO:0007669"/>
    <property type="project" value="InterPro"/>
</dbReference>
<accession>T1C5F5</accession>
<sequence>GYLISFDFGDSALAERFCDSLKLMTYATSLGGVETLVERRSRHRGEDATPPGLVRISAGIEAIEDLLCDLDQALAAVGR</sequence>
<dbReference type="SUPFAM" id="SSF53383">
    <property type="entry name" value="PLP-dependent transferases"/>
    <property type="match status" value="1"/>
</dbReference>
<reference evidence="3" key="1">
    <citation type="submission" date="2013-08" db="EMBL/GenBank/DDBJ databases">
        <authorList>
            <person name="Mendez C."/>
            <person name="Richter M."/>
            <person name="Ferrer M."/>
            <person name="Sanchez J."/>
        </authorList>
    </citation>
    <scope>NUCLEOTIDE SEQUENCE</scope>
</reference>